<dbReference type="KEGG" id="lal:AT746_03030"/>
<evidence type="ECO:0000259" key="2">
    <source>
        <dbReference type="Pfam" id="PF08327"/>
    </source>
</evidence>
<dbReference type="OrthoDB" id="9805228at2"/>
<gene>
    <name evidence="3" type="ORF">AT746_03030</name>
</gene>
<dbReference type="SUPFAM" id="SSF55961">
    <property type="entry name" value="Bet v1-like"/>
    <property type="match status" value="1"/>
</dbReference>
<protein>
    <recommendedName>
        <fullName evidence="2">Activator of Hsp90 ATPase homologue 1/2-like C-terminal domain-containing protein</fullName>
    </recommendedName>
</protein>
<dbReference type="InterPro" id="IPR013538">
    <property type="entry name" value="ASHA1/2-like_C"/>
</dbReference>
<accession>A0A0U3AF71</accession>
<sequence>MHEVKLEIKFDAPVEALYQAWYKPELLLQWFAPGEMILTQAMSSFSVGGKYRMVMQDPDYQQYLITGEYLQIEENRYLVFTWQVDEQEPVSQVRLTFERLNDSTSSLTLVHSELPDQAMQEHYQAHWIASLEKLSLLTL</sequence>
<comment type="similarity">
    <text evidence="1">Belongs to the AHA1 family.</text>
</comment>
<organism evidence="3 4">
    <name type="scientific">Lacimicrobium alkaliphilum</name>
    <dbReference type="NCBI Taxonomy" id="1526571"/>
    <lineage>
        <taxon>Bacteria</taxon>
        <taxon>Pseudomonadati</taxon>
        <taxon>Pseudomonadota</taxon>
        <taxon>Gammaproteobacteria</taxon>
        <taxon>Alteromonadales</taxon>
        <taxon>Alteromonadaceae</taxon>
        <taxon>Lacimicrobium</taxon>
    </lineage>
</organism>
<dbReference type="Pfam" id="PF08327">
    <property type="entry name" value="AHSA1"/>
    <property type="match status" value="1"/>
</dbReference>
<dbReference type="InterPro" id="IPR023393">
    <property type="entry name" value="START-like_dom_sf"/>
</dbReference>
<dbReference type="CDD" id="cd07814">
    <property type="entry name" value="SRPBCC_CalC_Aha1-like"/>
    <property type="match status" value="1"/>
</dbReference>
<feature type="domain" description="Activator of Hsp90 ATPase homologue 1/2-like C-terminal" evidence="2">
    <location>
        <begin position="11"/>
        <end position="135"/>
    </location>
</feature>
<keyword evidence="4" id="KW-1185">Reference proteome</keyword>
<dbReference type="Gene3D" id="3.30.530.20">
    <property type="match status" value="1"/>
</dbReference>
<evidence type="ECO:0000313" key="4">
    <source>
        <dbReference type="Proteomes" id="UP000068447"/>
    </source>
</evidence>
<dbReference type="EMBL" id="CP013650">
    <property type="protein sequence ID" value="ALS97345.1"/>
    <property type="molecule type" value="Genomic_DNA"/>
</dbReference>
<proteinExistence type="inferred from homology"/>
<dbReference type="RefSeq" id="WP_062476236.1">
    <property type="nucleotide sequence ID" value="NZ_CP013650.1"/>
</dbReference>
<evidence type="ECO:0000256" key="1">
    <source>
        <dbReference type="ARBA" id="ARBA00006817"/>
    </source>
</evidence>
<evidence type="ECO:0000313" key="3">
    <source>
        <dbReference type="EMBL" id="ALS97345.1"/>
    </source>
</evidence>
<reference evidence="3 4" key="1">
    <citation type="submission" date="2015-12" db="EMBL/GenBank/DDBJ databases">
        <title>Complete genome of Lacimicrobium alkaliphilum KCTC 32984.</title>
        <authorList>
            <person name="Kim S.-G."/>
            <person name="Lee Y.-J."/>
        </authorList>
    </citation>
    <scope>NUCLEOTIDE SEQUENCE [LARGE SCALE GENOMIC DNA]</scope>
    <source>
        <strain evidence="3 4">YelD216</strain>
    </source>
</reference>
<dbReference type="AlphaFoldDB" id="A0A0U3AF71"/>
<dbReference type="Proteomes" id="UP000068447">
    <property type="component" value="Chromosome"/>
</dbReference>
<dbReference type="STRING" id="1526571.AT746_03030"/>
<name>A0A0U3AF71_9ALTE</name>